<evidence type="ECO:0000256" key="1">
    <source>
        <dbReference type="ARBA" id="ARBA00001913"/>
    </source>
</evidence>
<accession>A0A8S0ZRJ8</accession>
<reference evidence="9 10" key="1">
    <citation type="submission" date="2020-04" db="EMBL/GenBank/DDBJ databases">
        <authorList>
            <person name="Wallbank WR R."/>
            <person name="Pardo Diaz C."/>
            <person name="Kozak K."/>
            <person name="Martin S."/>
            <person name="Jiggins C."/>
            <person name="Moest M."/>
            <person name="Warren A I."/>
            <person name="Byers J.R.P. K."/>
            <person name="Montejo-Kovacevich G."/>
            <person name="Yen C E."/>
        </authorList>
    </citation>
    <scope>NUCLEOTIDE SEQUENCE [LARGE SCALE GENOMIC DNA]</scope>
</reference>
<proteinExistence type="inferred from homology"/>
<dbReference type="CDD" id="cd16029">
    <property type="entry name" value="4-S"/>
    <property type="match status" value="1"/>
</dbReference>
<sequence>MKTTNILFCIFVFSSTTTCVLRKPNIVLIIADDLGWNDVSLHGSDQIPTPNIDLLALSGVTLGRYYSHAICTPSRSALLTGKYSHKIGMQGYPILMSEDRGIPISEKLLPEYFKDAGYATHLVGKWHVGASRTEYLPTSRGFDSHFGHRGGFMDYYEYTIEETYSPVGTVSGLPLFRNLTPAWDVEGYITDVYTSHATSIIEKHDKTSPLFLVVSHNAAHASNEASILQAPPKDVRKMRHVAMTSRRIFAAVVKKLDDSVGEIIEALYHKGILENTIIVFISDNGGMTTGEYHNYASNYPLRGLKTTPFEGGVRVIGLVWSTSLKNSDHYWDGYMHVSDWMPTLLTAANLDVPSDLDGINHWESITSNTPSKRKTMYEIDDYTGYASIIFGDYKLVTGNVIERYSNHQGSDLREIIGKAPSYTDAILGSTVYNILKLLGRPFSITDLHLRNKTVIECNSTPINICFPADGTVCLYDIKKDPCETTDLSKAYPELMRMIKVLLDTEVARMIPRTLPVFRDPLAAPYLANYTWTTWMSDLKSY</sequence>
<evidence type="ECO:0000259" key="8">
    <source>
        <dbReference type="Pfam" id="PF00884"/>
    </source>
</evidence>
<comment type="caution">
    <text evidence="9">The sequence shown here is derived from an EMBL/GenBank/DDBJ whole genome shotgun (WGS) entry which is preliminary data.</text>
</comment>
<keyword evidence="4" id="KW-0378">Hydrolase</keyword>
<dbReference type="PANTHER" id="PTHR10342">
    <property type="entry name" value="ARYLSULFATASE"/>
    <property type="match status" value="1"/>
</dbReference>
<dbReference type="InterPro" id="IPR017850">
    <property type="entry name" value="Alkaline_phosphatase_core_sf"/>
</dbReference>
<dbReference type="Pfam" id="PF00884">
    <property type="entry name" value="Sulfatase"/>
    <property type="match status" value="1"/>
</dbReference>
<dbReference type="EMBL" id="CADEBC010000488">
    <property type="protein sequence ID" value="CAB3237077.1"/>
    <property type="molecule type" value="Genomic_DNA"/>
</dbReference>
<dbReference type="InterPro" id="IPR024607">
    <property type="entry name" value="Sulfatase_CS"/>
</dbReference>
<dbReference type="PANTHER" id="PTHR10342:SF264">
    <property type="entry name" value="MIP05773P-RELATED"/>
    <property type="match status" value="1"/>
</dbReference>
<dbReference type="AlphaFoldDB" id="A0A8S0ZRJ8"/>
<feature type="domain" description="Sulfatase N-terminal" evidence="8">
    <location>
        <begin position="24"/>
        <end position="349"/>
    </location>
</feature>
<comment type="cofactor">
    <cofactor evidence="1">
        <name>Ca(2+)</name>
        <dbReference type="ChEBI" id="CHEBI:29108"/>
    </cofactor>
</comment>
<gene>
    <name evidence="9" type="ORF">APLA_LOCUS6829</name>
</gene>
<organism evidence="9 10">
    <name type="scientific">Arctia plantaginis</name>
    <name type="common">Wood tiger moth</name>
    <name type="synonym">Phalaena plantaginis</name>
    <dbReference type="NCBI Taxonomy" id="874455"/>
    <lineage>
        <taxon>Eukaryota</taxon>
        <taxon>Metazoa</taxon>
        <taxon>Ecdysozoa</taxon>
        <taxon>Arthropoda</taxon>
        <taxon>Hexapoda</taxon>
        <taxon>Insecta</taxon>
        <taxon>Pterygota</taxon>
        <taxon>Neoptera</taxon>
        <taxon>Endopterygota</taxon>
        <taxon>Lepidoptera</taxon>
        <taxon>Glossata</taxon>
        <taxon>Ditrysia</taxon>
        <taxon>Noctuoidea</taxon>
        <taxon>Erebidae</taxon>
        <taxon>Arctiinae</taxon>
        <taxon>Arctia</taxon>
    </lineage>
</organism>
<dbReference type="OrthoDB" id="103349at2759"/>
<evidence type="ECO:0000313" key="10">
    <source>
        <dbReference type="Proteomes" id="UP000494106"/>
    </source>
</evidence>
<evidence type="ECO:0000256" key="6">
    <source>
        <dbReference type="ARBA" id="ARBA00023180"/>
    </source>
</evidence>
<feature type="signal peptide" evidence="7">
    <location>
        <begin position="1"/>
        <end position="22"/>
    </location>
</feature>
<keyword evidence="6" id="KW-0325">Glycoprotein</keyword>
<name>A0A8S0ZRJ8_ARCPL</name>
<keyword evidence="5" id="KW-0106">Calcium</keyword>
<dbReference type="Gene3D" id="3.30.1120.10">
    <property type="match status" value="1"/>
</dbReference>
<evidence type="ECO:0000256" key="5">
    <source>
        <dbReference type="ARBA" id="ARBA00022837"/>
    </source>
</evidence>
<dbReference type="PROSITE" id="PS00149">
    <property type="entry name" value="SULFATASE_2"/>
    <property type="match status" value="1"/>
</dbReference>
<dbReference type="GO" id="GO:0008484">
    <property type="term" value="F:sulfuric ester hydrolase activity"/>
    <property type="evidence" value="ECO:0007669"/>
    <property type="project" value="InterPro"/>
</dbReference>
<dbReference type="InterPro" id="IPR047115">
    <property type="entry name" value="ARSB"/>
</dbReference>
<dbReference type="Proteomes" id="UP000494106">
    <property type="component" value="Unassembled WGS sequence"/>
</dbReference>
<keyword evidence="7" id="KW-0732">Signal</keyword>
<dbReference type="PROSITE" id="PS00523">
    <property type="entry name" value="SULFATASE_1"/>
    <property type="match status" value="1"/>
</dbReference>
<dbReference type="InterPro" id="IPR000917">
    <property type="entry name" value="Sulfatase_N"/>
</dbReference>
<evidence type="ECO:0000256" key="7">
    <source>
        <dbReference type="SAM" id="SignalP"/>
    </source>
</evidence>
<protein>
    <recommendedName>
        <fullName evidence="8">Sulfatase N-terminal domain-containing protein</fullName>
    </recommendedName>
</protein>
<keyword evidence="3" id="KW-0479">Metal-binding</keyword>
<feature type="chain" id="PRO_5035869229" description="Sulfatase N-terminal domain-containing protein" evidence="7">
    <location>
        <begin position="23"/>
        <end position="541"/>
    </location>
</feature>
<evidence type="ECO:0000313" key="9">
    <source>
        <dbReference type="EMBL" id="CAB3237077.1"/>
    </source>
</evidence>
<keyword evidence="10" id="KW-1185">Reference proteome</keyword>
<dbReference type="Gene3D" id="3.40.720.10">
    <property type="entry name" value="Alkaline Phosphatase, subunit A"/>
    <property type="match status" value="1"/>
</dbReference>
<evidence type="ECO:0000256" key="2">
    <source>
        <dbReference type="ARBA" id="ARBA00008779"/>
    </source>
</evidence>
<dbReference type="SUPFAM" id="SSF53649">
    <property type="entry name" value="Alkaline phosphatase-like"/>
    <property type="match status" value="1"/>
</dbReference>
<dbReference type="GO" id="GO:0046872">
    <property type="term" value="F:metal ion binding"/>
    <property type="evidence" value="ECO:0007669"/>
    <property type="project" value="UniProtKB-KW"/>
</dbReference>
<evidence type="ECO:0000256" key="3">
    <source>
        <dbReference type="ARBA" id="ARBA00022723"/>
    </source>
</evidence>
<evidence type="ECO:0000256" key="4">
    <source>
        <dbReference type="ARBA" id="ARBA00022801"/>
    </source>
</evidence>
<comment type="similarity">
    <text evidence="2">Belongs to the sulfatase family.</text>
</comment>